<dbReference type="Proteomes" id="UP000599179">
    <property type="component" value="Unassembled WGS sequence"/>
</dbReference>
<evidence type="ECO:0008006" key="4">
    <source>
        <dbReference type="Google" id="ProtNLM"/>
    </source>
</evidence>
<keyword evidence="1" id="KW-0812">Transmembrane</keyword>
<comment type="caution">
    <text evidence="2">The sequence shown here is derived from an EMBL/GenBank/DDBJ whole genome shotgun (WGS) entry which is preliminary data.</text>
</comment>
<gene>
    <name evidence="2" type="ORF">GCM10010832_17690</name>
</gene>
<keyword evidence="3" id="KW-1185">Reference proteome</keyword>
<sequence>MNAKKLKKQKKTHLSILFTLYAIFIIFLFYLAYQFINNQLEFEVAYIIFPVILVSASVIPLSQIISINKKLKG</sequence>
<accession>A0ABQ1SFX8</accession>
<dbReference type="RefSeq" id="WP_188458750.1">
    <property type="nucleotide sequence ID" value="NZ_BMGM01000007.1"/>
</dbReference>
<name>A0ABQ1SFX8_9FLAO</name>
<proteinExistence type="predicted"/>
<keyword evidence="1" id="KW-0472">Membrane</keyword>
<evidence type="ECO:0000313" key="2">
    <source>
        <dbReference type="EMBL" id="GGE37874.1"/>
    </source>
</evidence>
<organism evidence="2 3">
    <name type="scientific">Psychroflexus planctonicus</name>
    <dbReference type="NCBI Taxonomy" id="1526575"/>
    <lineage>
        <taxon>Bacteria</taxon>
        <taxon>Pseudomonadati</taxon>
        <taxon>Bacteroidota</taxon>
        <taxon>Flavobacteriia</taxon>
        <taxon>Flavobacteriales</taxon>
        <taxon>Flavobacteriaceae</taxon>
        <taxon>Psychroflexus</taxon>
    </lineage>
</organism>
<keyword evidence="1" id="KW-1133">Transmembrane helix</keyword>
<dbReference type="EMBL" id="BMGM01000007">
    <property type="protein sequence ID" value="GGE37874.1"/>
    <property type="molecule type" value="Genomic_DNA"/>
</dbReference>
<feature type="transmembrane region" description="Helical" evidence="1">
    <location>
        <begin position="45"/>
        <end position="67"/>
    </location>
</feature>
<protein>
    <recommendedName>
        <fullName evidence="4">DUF2798 domain-containing protein</fullName>
    </recommendedName>
</protein>
<reference evidence="3" key="1">
    <citation type="journal article" date="2019" name="Int. J. Syst. Evol. Microbiol.">
        <title>The Global Catalogue of Microorganisms (GCM) 10K type strain sequencing project: providing services to taxonomists for standard genome sequencing and annotation.</title>
        <authorList>
            <consortium name="The Broad Institute Genomics Platform"/>
            <consortium name="The Broad Institute Genome Sequencing Center for Infectious Disease"/>
            <person name="Wu L."/>
            <person name="Ma J."/>
        </authorList>
    </citation>
    <scope>NUCLEOTIDE SEQUENCE [LARGE SCALE GENOMIC DNA]</scope>
    <source>
        <strain evidence="3">CGMCC 1.12931</strain>
    </source>
</reference>
<feature type="transmembrane region" description="Helical" evidence="1">
    <location>
        <begin position="12"/>
        <end position="33"/>
    </location>
</feature>
<evidence type="ECO:0000313" key="3">
    <source>
        <dbReference type="Proteomes" id="UP000599179"/>
    </source>
</evidence>
<evidence type="ECO:0000256" key="1">
    <source>
        <dbReference type="SAM" id="Phobius"/>
    </source>
</evidence>